<evidence type="ECO:0000313" key="2">
    <source>
        <dbReference type="Proteomes" id="UP000032304"/>
    </source>
</evidence>
<gene>
    <name evidence="1" type="ORF">B456_002G164500</name>
</gene>
<reference evidence="1 2" key="1">
    <citation type="journal article" date="2012" name="Nature">
        <title>Repeated polyploidization of Gossypium genomes and the evolution of spinnable cotton fibres.</title>
        <authorList>
            <person name="Paterson A.H."/>
            <person name="Wendel J.F."/>
            <person name="Gundlach H."/>
            <person name="Guo H."/>
            <person name="Jenkins J."/>
            <person name="Jin D."/>
            <person name="Llewellyn D."/>
            <person name="Showmaker K.C."/>
            <person name="Shu S."/>
            <person name="Udall J."/>
            <person name="Yoo M.J."/>
            <person name="Byers R."/>
            <person name="Chen W."/>
            <person name="Doron-Faigenboim A."/>
            <person name="Duke M.V."/>
            <person name="Gong L."/>
            <person name="Grimwood J."/>
            <person name="Grover C."/>
            <person name="Grupp K."/>
            <person name="Hu G."/>
            <person name="Lee T.H."/>
            <person name="Li J."/>
            <person name="Lin L."/>
            <person name="Liu T."/>
            <person name="Marler B.S."/>
            <person name="Page J.T."/>
            <person name="Roberts A.W."/>
            <person name="Romanel E."/>
            <person name="Sanders W.S."/>
            <person name="Szadkowski E."/>
            <person name="Tan X."/>
            <person name="Tang H."/>
            <person name="Xu C."/>
            <person name="Wang J."/>
            <person name="Wang Z."/>
            <person name="Zhang D."/>
            <person name="Zhang L."/>
            <person name="Ashrafi H."/>
            <person name="Bedon F."/>
            <person name="Bowers J.E."/>
            <person name="Brubaker C.L."/>
            <person name="Chee P.W."/>
            <person name="Das S."/>
            <person name="Gingle A.R."/>
            <person name="Haigler C.H."/>
            <person name="Harker D."/>
            <person name="Hoffmann L.V."/>
            <person name="Hovav R."/>
            <person name="Jones D.C."/>
            <person name="Lemke C."/>
            <person name="Mansoor S."/>
            <person name="ur Rahman M."/>
            <person name="Rainville L.N."/>
            <person name="Rambani A."/>
            <person name="Reddy U.K."/>
            <person name="Rong J.K."/>
            <person name="Saranga Y."/>
            <person name="Scheffler B.E."/>
            <person name="Scheffler J.A."/>
            <person name="Stelly D.M."/>
            <person name="Triplett B.A."/>
            <person name="Van Deynze A."/>
            <person name="Vaslin M.F."/>
            <person name="Waghmare V.N."/>
            <person name="Walford S.A."/>
            <person name="Wright R.J."/>
            <person name="Zaki E.A."/>
            <person name="Zhang T."/>
            <person name="Dennis E.S."/>
            <person name="Mayer K.F."/>
            <person name="Peterson D.G."/>
            <person name="Rokhsar D.S."/>
            <person name="Wang X."/>
            <person name="Schmutz J."/>
        </authorList>
    </citation>
    <scope>NUCLEOTIDE SEQUENCE [LARGE SCALE GENOMIC DNA]</scope>
</reference>
<sequence>MPCLVQTILINCVFRTDLSLGSQKKILHSYEAHDQFTCTLLPIKQTIQLLVLFTTSLHKVNLTATSHKSLCLKLTKIFNEAERDPNKLSSTRRFC</sequence>
<dbReference type="AlphaFoldDB" id="A0A0D2R7B9"/>
<keyword evidence="2" id="KW-1185">Reference proteome</keyword>
<accession>A0A0D2R7B9</accession>
<organism evidence="1 2">
    <name type="scientific">Gossypium raimondii</name>
    <name type="common">Peruvian cotton</name>
    <name type="synonym">Gossypium klotzschianum subsp. raimondii</name>
    <dbReference type="NCBI Taxonomy" id="29730"/>
    <lineage>
        <taxon>Eukaryota</taxon>
        <taxon>Viridiplantae</taxon>
        <taxon>Streptophyta</taxon>
        <taxon>Embryophyta</taxon>
        <taxon>Tracheophyta</taxon>
        <taxon>Spermatophyta</taxon>
        <taxon>Magnoliopsida</taxon>
        <taxon>eudicotyledons</taxon>
        <taxon>Gunneridae</taxon>
        <taxon>Pentapetalae</taxon>
        <taxon>rosids</taxon>
        <taxon>malvids</taxon>
        <taxon>Malvales</taxon>
        <taxon>Malvaceae</taxon>
        <taxon>Malvoideae</taxon>
        <taxon>Gossypium</taxon>
    </lineage>
</organism>
<proteinExistence type="predicted"/>
<name>A0A0D2R7B9_GOSRA</name>
<evidence type="ECO:0000313" key="1">
    <source>
        <dbReference type="EMBL" id="KJB15205.1"/>
    </source>
</evidence>
<protein>
    <submittedName>
        <fullName evidence="1">Uncharacterized protein</fullName>
    </submittedName>
</protein>
<dbReference type="Gramene" id="KJB15205">
    <property type="protein sequence ID" value="KJB15205"/>
    <property type="gene ID" value="B456_002G164500"/>
</dbReference>
<dbReference type="EMBL" id="CM001741">
    <property type="protein sequence ID" value="KJB15205.1"/>
    <property type="molecule type" value="Genomic_DNA"/>
</dbReference>
<dbReference type="Proteomes" id="UP000032304">
    <property type="component" value="Chromosome 2"/>
</dbReference>